<feature type="compositionally biased region" description="Low complexity" evidence="2">
    <location>
        <begin position="2006"/>
        <end position="2019"/>
    </location>
</feature>
<dbReference type="SUPFAM" id="SSF48452">
    <property type="entry name" value="TPR-like"/>
    <property type="match status" value="5"/>
</dbReference>
<dbReference type="Gene3D" id="1.25.40.10">
    <property type="entry name" value="Tetratricopeptide repeat domain"/>
    <property type="match status" value="4"/>
</dbReference>
<dbReference type="SMART" id="SM00028">
    <property type="entry name" value="TPR"/>
    <property type="match status" value="20"/>
</dbReference>
<evidence type="ECO:0000256" key="2">
    <source>
        <dbReference type="SAM" id="MobiDB-lite"/>
    </source>
</evidence>
<dbReference type="Pfam" id="PF13424">
    <property type="entry name" value="TPR_12"/>
    <property type="match status" value="3"/>
</dbReference>
<sequence>MQRHVESTANKRKISQQNMKGFVFGVNSTGYYRRAVALSRMGRYTESLASYASALAHDCKSSQLLKALIDAALRSPLQGILEPLFKQIESIDKNEKAFAVVALIGQEIISSMDIMSAIVVLESALHIGTEDLHLKASVYSALSSSYWNIDNIKNGLHYMHQELLIYEMLNDLTGMCRVHGNLGSAYYAQEQYHEAKQHYYIQFEMSQTLQDYHVSCGALTSLGRVLIALKDYAGSIDCHKKCASLFKKINLHLEEIGELSNVANIYSFLGEFLTAEHFLLECLKVSQVLEQTEEKCKVLNRLGTLYQNMHNIDEAVKVFQEMLQISQDAKSYDLVCQSLSCLGHTYRMQKNLKLAESIHELQLQKAEELGSFILESRALTDLGVTYFHMSKFEMALKSHKAHLKLCEKFNDKEGKVKAYGNIGNVYQMIQEYEKAIKYHKMGITCALELNDRYSEASLHGNLGVAYQSLNMMNEAKKHYEIHLTVAKEMNYLRSECVAESNLGNFSSVLGRLHEALPHYENHLLLAKKLDDKLEVCKAMQNLAHIYYRLNRFTESIKCYEESLSLANELDAYELIGLAYYNLGLVYLADNDFEKAVRCQKLLLASAQEKKNVFSICKAYGNLGLIYMKMGKHSDAKDYFKEQICAAEKSSIETLKCDCYRDFAVALASEKLYKDACEQYEKEIALRRKLNNEKLFESILSFASFLETIKEFDYAYKCYSELFQATKLQKDIKNCKKVCHLMGNLSIKMKKFKKAISFFILELKCTEIYRVEITDIINIHRLLSECYDNLNDFENAAYYLLECQTIAVFMKNYSIENEISKCLRQLCEKYNDYKSALMYSEKRIISSQELTDFDKCDAYKDIAASHLLLKNYDSSFFYYNQLLSLAKEFNISQFEYDAYTGLGLAYAQVLNFMESLKYYLCAEECSEKLSKPYIKAECLVNIGDCYQYSSDNQHALEYYKKALEICQQNDFKTIKVTIFGRIGKTFHLLGNSKKAISYLCMAVSVCEQLQEPAEFIKCFYRLGLKFFFENDIESSSKCFQKVIDFIEENKLKTDLLLKEINFIKASYEMLQKVYVTKKEYLQAMFVAEKGNIFNRKLLISKSGIKICVNIPLFSKFVHSLKTVTHTTCLYSIVIGKLYCWIIKRNEGFVKFWEKSVDETNLDSTFFLSDLDNFVTCISGKTLKTLNDLVFSARRSFNVDGDLCIHAKVDNGLPNIELLDNKINQNKPNEFAKSKLEDFDVDCQLSTANNCLYLLFFSQVVSFLDAFEKIYTEKYDMILVLPCEITLVPFYVFKDDSKRSFLYEHFNFFFSTDIFSLLENSNNKSIPLSQEENFIIFGEKVCNNETRNINKVLKHSTLITSNSSKEEILEQISSSTISHIALNVMWHTPGICFPYIDNIVEHNCIDLQILDLDDNRPVSTPNIIISVKDIICKTKLHSKLVVFGVNIFNDSICVDGMQSLVSSFLINGCETVLTSQWPISKGASSYFFSRFYEQFSQRVPVYNAFNNAIKEMQASNDYNSPSNWAGLVIYGKNCQLTKKACNFTKAFNKFLEVPNRDSLKIILHLVETAQKRLAQDLRTSLYITEESIQVKLLPTNVNWKPILVSLGFRFEKAHDNIPDAVFFPEYEYTNLLAKASKTLYGFLGLNRNGLLAISRLRSSPTAVLHLQKIVSFLQDVIHYFNQEMSDVQVSFPSHLWRLPGCHEFLSSLDFDLVGVEKTEVKLQSGKKEGKKTLQCAVQSLNNLLDNNEDDALTNRMYDLKLISQTQNLNNSVRKSSLSSELDCFNVVTGGNAKRLKMKTSIDGFEKRFSQIDVSDMTLCEQEVEHWQKTFYFDNEDITDIEPDIIEQEDIDAFIDNLKSTDLANDALCNSDTCEKKTNSFRKKSFFSRSYLISSSKTMDRIDSIKTMDRINNIKTIDRINSIKTMDRINSIKAMDRIDNIKDDQEKAAQKSKEEFIKCVKQKKPPDEWRRLRLDSDYFNNNANIKTINVRDSFCVHRGFYCRRISDFSTSSSRNSYDSSLSAKSHNEEGVRKKKKLFNLLKKAKSIGNMADEPDNSRYTYDSDEKITKKLNKVKKKKHFPLQTF</sequence>
<feature type="repeat" description="TPR" evidence="1">
    <location>
        <begin position="536"/>
        <end position="569"/>
    </location>
</feature>
<evidence type="ECO:0000313" key="5">
    <source>
        <dbReference type="Proteomes" id="UP001652625"/>
    </source>
</evidence>
<dbReference type="InterPro" id="IPR019734">
    <property type="entry name" value="TPR_rpt"/>
</dbReference>
<dbReference type="Proteomes" id="UP001652625">
    <property type="component" value="Chromosome 10"/>
</dbReference>
<organism evidence="5 6">
    <name type="scientific">Hydra vulgaris</name>
    <name type="common">Hydra</name>
    <name type="synonym">Hydra attenuata</name>
    <dbReference type="NCBI Taxonomy" id="6087"/>
    <lineage>
        <taxon>Eukaryota</taxon>
        <taxon>Metazoa</taxon>
        <taxon>Cnidaria</taxon>
        <taxon>Hydrozoa</taxon>
        <taxon>Hydroidolina</taxon>
        <taxon>Anthoathecata</taxon>
        <taxon>Aplanulata</taxon>
        <taxon>Hydridae</taxon>
        <taxon>Hydra</taxon>
    </lineage>
</organism>
<dbReference type="PANTHER" id="PTHR10098">
    <property type="entry name" value="RAPSYN-RELATED"/>
    <property type="match status" value="1"/>
</dbReference>
<evidence type="ECO:0000259" key="4">
    <source>
        <dbReference type="Pfam" id="PF26117"/>
    </source>
</evidence>
<protein>
    <submittedName>
        <fullName evidence="6">Tetratricopeptide repeat protein 28 isoform X6</fullName>
    </submittedName>
</protein>
<gene>
    <name evidence="6" type="primary">LOC100198550</name>
</gene>
<reference evidence="6" key="1">
    <citation type="submission" date="2025-08" db="UniProtKB">
        <authorList>
            <consortium name="RefSeq"/>
        </authorList>
    </citation>
    <scope>IDENTIFICATION</scope>
</reference>
<name>A0ABM4CPU9_HYDVU</name>
<proteinExistence type="predicted"/>
<feature type="repeat" description="TPR" evidence="1">
    <location>
        <begin position="296"/>
        <end position="329"/>
    </location>
</feature>
<dbReference type="PROSITE" id="PS50005">
    <property type="entry name" value="TPR"/>
    <property type="match status" value="4"/>
</dbReference>
<feature type="domain" description="CHAT" evidence="3">
    <location>
        <begin position="1453"/>
        <end position="1529"/>
    </location>
</feature>
<feature type="domain" description="TTC28 C-terminal" evidence="4">
    <location>
        <begin position="1643"/>
        <end position="1746"/>
    </location>
</feature>
<keyword evidence="5" id="KW-1185">Reference proteome</keyword>
<feature type="repeat" description="TPR" evidence="1">
    <location>
        <begin position="935"/>
        <end position="968"/>
    </location>
</feature>
<dbReference type="RefSeq" id="XP_065663869.1">
    <property type="nucleotide sequence ID" value="XM_065807797.1"/>
</dbReference>
<dbReference type="Pfam" id="PF26117">
    <property type="entry name" value="TTC28_C"/>
    <property type="match status" value="1"/>
</dbReference>
<dbReference type="InterPro" id="IPR011990">
    <property type="entry name" value="TPR-like_helical_dom_sf"/>
</dbReference>
<evidence type="ECO:0000313" key="6">
    <source>
        <dbReference type="RefSeq" id="XP_065663869.1"/>
    </source>
</evidence>
<feature type="region of interest" description="Disordered" evidence="2">
    <location>
        <begin position="2006"/>
        <end position="2025"/>
    </location>
</feature>
<dbReference type="PANTHER" id="PTHR10098:SF108">
    <property type="entry name" value="TETRATRICOPEPTIDE REPEAT PROTEIN 28"/>
    <property type="match status" value="1"/>
</dbReference>
<evidence type="ECO:0000256" key="1">
    <source>
        <dbReference type="PROSITE-ProRule" id="PRU00339"/>
    </source>
</evidence>
<dbReference type="InterPro" id="IPR024983">
    <property type="entry name" value="CHAT_dom"/>
</dbReference>
<feature type="repeat" description="TPR" evidence="1">
    <location>
        <begin position="616"/>
        <end position="649"/>
    </location>
</feature>
<dbReference type="InterPro" id="IPR058900">
    <property type="entry name" value="TTC28_C"/>
</dbReference>
<keyword evidence="1" id="KW-0802">TPR repeat</keyword>
<dbReference type="Pfam" id="PF12770">
    <property type="entry name" value="CHAT"/>
    <property type="match status" value="1"/>
</dbReference>
<accession>A0ABM4CPU9</accession>
<evidence type="ECO:0000259" key="3">
    <source>
        <dbReference type="Pfam" id="PF12770"/>
    </source>
</evidence>
<dbReference type="GeneID" id="100198550"/>
<dbReference type="Pfam" id="PF13181">
    <property type="entry name" value="TPR_8"/>
    <property type="match status" value="2"/>
</dbReference>